<protein>
    <recommendedName>
        <fullName evidence="9">NADH dehydrogenase [ubiquinone] 1 alpha subcomplex subunit 11</fullName>
    </recommendedName>
</protein>
<organism evidence="7 8">
    <name type="scientific">Boletus reticuloceps</name>
    <dbReference type="NCBI Taxonomy" id="495285"/>
    <lineage>
        <taxon>Eukaryota</taxon>
        <taxon>Fungi</taxon>
        <taxon>Dikarya</taxon>
        <taxon>Basidiomycota</taxon>
        <taxon>Agaricomycotina</taxon>
        <taxon>Agaricomycetes</taxon>
        <taxon>Agaricomycetidae</taxon>
        <taxon>Boletales</taxon>
        <taxon>Boletineae</taxon>
        <taxon>Boletaceae</taxon>
        <taxon>Boletoideae</taxon>
        <taxon>Boletus</taxon>
    </lineage>
</organism>
<dbReference type="GO" id="GO:0006120">
    <property type="term" value="P:mitochondrial electron transport, NADH to ubiquinone"/>
    <property type="evidence" value="ECO:0007669"/>
    <property type="project" value="InterPro"/>
</dbReference>
<dbReference type="Proteomes" id="UP000683000">
    <property type="component" value="Unassembled WGS sequence"/>
</dbReference>
<evidence type="ECO:0000313" key="7">
    <source>
        <dbReference type="EMBL" id="KAG6381126.1"/>
    </source>
</evidence>
<evidence type="ECO:0000256" key="3">
    <source>
        <dbReference type="ARBA" id="ARBA00022792"/>
    </source>
</evidence>
<dbReference type="Pfam" id="PF02466">
    <property type="entry name" value="Tim17"/>
    <property type="match status" value="1"/>
</dbReference>
<dbReference type="GO" id="GO:0045271">
    <property type="term" value="C:respiratory chain complex I"/>
    <property type="evidence" value="ECO:0007669"/>
    <property type="project" value="InterPro"/>
</dbReference>
<dbReference type="InterPro" id="IPR039205">
    <property type="entry name" value="NDUFA11"/>
</dbReference>
<evidence type="ECO:0000256" key="5">
    <source>
        <dbReference type="ARBA" id="ARBA00023128"/>
    </source>
</evidence>
<evidence type="ECO:0008006" key="9">
    <source>
        <dbReference type="Google" id="ProtNLM"/>
    </source>
</evidence>
<keyword evidence="4" id="KW-1133">Transmembrane helix</keyword>
<gene>
    <name evidence="7" type="ORF">JVT61DRAFT_5524</name>
</gene>
<keyword evidence="2" id="KW-0812">Transmembrane</keyword>
<evidence type="ECO:0000256" key="2">
    <source>
        <dbReference type="ARBA" id="ARBA00022692"/>
    </source>
</evidence>
<keyword evidence="8" id="KW-1185">Reference proteome</keyword>
<evidence type="ECO:0000256" key="1">
    <source>
        <dbReference type="ARBA" id="ARBA00004448"/>
    </source>
</evidence>
<name>A0A8I3AG44_9AGAM</name>
<sequence length="166" mass="16874">MATEAEAPSGPIQDAYEPKAPLSRATTAGLQAGAVGTFVSAVQNALSSHSAGAAGFLTRTGSSIGTFAAMGAAFAFTEAVVANQRETDDALNGFAGGCAAGFLAGIRTRSLPIAVGSCAVVGGAMATFDYAGQIIGDTEEKKEEKRKNFFKTRPIFHKPIPAPSSE</sequence>
<evidence type="ECO:0000256" key="6">
    <source>
        <dbReference type="ARBA" id="ARBA00023136"/>
    </source>
</evidence>
<keyword evidence="6" id="KW-0472">Membrane</keyword>
<accession>A0A8I3AG44</accession>
<comment type="subcellular location">
    <subcellularLocation>
        <location evidence="1">Mitochondrion inner membrane</location>
        <topology evidence="1">Multi-pass membrane protein</topology>
    </subcellularLocation>
</comment>
<dbReference type="GO" id="GO:0005743">
    <property type="term" value="C:mitochondrial inner membrane"/>
    <property type="evidence" value="ECO:0007669"/>
    <property type="project" value="UniProtKB-SubCell"/>
</dbReference>
<dbReference type="OrthoDB" id="1913277at2759"/>
<dbReference type="PANTHER" id="PTHR21382">
    <property type="entry name" value="NADH-UBIQUINONE OXIDOREDUCTASE SUBUNIT"/>
    <property type="match status" value="1"/>
</dbReference>
<evidence type="ECO:0000313" key="8">
    <source>
        <dbReference type="Proteomes" id="UP000683000"/>
    </source>
</evidence>
<comment type="caution">
    <text evidence="7">The sequence shown here is derived from an EMBL/GenBank/DDBJ whole genome shotgun (WGS) entry which is preliminary data.</text>
</comment>
<keyword evidence="5" id="KW-0496">Mitochondrion</keyword>
<dbReference type="AlphaFoldDB" id="A0A8I3AG44"/>
<dbReference type="EMBL" id="JAGFBS010000002">
    <property type="protein sequence ID" value="KAG6381126.1"/>
    <property type="molecule type" value="Genomic_DNA"/>
</dbReference>
<keyword evidence="3" id="KW-0999">Mitochondrion inner membrane</keyword>
<proteinExistence type="predicted"/>
<evidence type="ECO:0000256" key="4">
    <source>
        <dbReference type="ARBA" id="ARBA00022989"/>
    </source>
</evidence>
<reference evidence="7" key="1">
    <citation type="submission" date="2021-03" db="EMBL/GenBank/DDBJ databases">
        <title>Evolutionary innovations through gain and loss of genes in the ectomycorrhizal Boletales.</title>
        <authorList>
            <person name="Wu G."/>
            <person name="Miyauchi S."/>
            <person name="Morin E."/>
            <person name="Yang Z.-L."/>
            <person name="Xu J."/>
            <person name="Martin F.M."/>
        </authorList>
    </citation>
    <scope>NUCLEOTIDE SEQUENCE</scope>
    <source>
        <strain evidence="7">BR01</strain>
    </source>
</reference>
<dbReference type="PANTHER" id="PTHR21382:SF1">
    <property type="entry name" value="NADH DEHYDROGENASE [UBIQUINONE] 1 ALPHA SUBCOMPLEX SUBUNIT 11"/>
    <property type="match status" value="1"/>
</dbReference>